<dbReference type="SMART" id="SM00331">
    <property type="entry name" value="PP2C_SIG"/>
    <property type="match status" value="1"/>
</dbReference>
<keyword evidence="1" id="KW-0175">Coiled coil</keyword>
<dbReference type="Proteomes" id="UP000199664">
    <property type="component" value="Unassembled WGS sequence"/>
</dbReference>
<dbReference type="RefSeq" id="WP_091828701.1">
    <property type="nucleotide sequence ID" value="NZ_FOAN01000001.1"/>
</dbReference>
<dbReference type="InterPro" id="IPR036457">
    <property type="entry name" value="PPM-type-like_dom_sf"/>
</dbReference>
<dbReference type="PROSITE" id="PS51746">
    <property type="entry name" value="PPM_2"/>
    <property type="match status" value="1"/>
</dbReference>
<feature type="coiled-coil region" evidence="1">
    <location>
        <begin position="67"/>
        <end position="94"/>
    </location>
</feature>
<dbReference type="InterPro" id="IPR001932">
    <property type="entry name" value="PPM-type_phosphatase-like_dom"/>
</dbReference>
<evidence type="ECO:0000313" key="5">
    <source>
        <dbReference type="Proteomes" id="UP000199664"/>
    </source>
</evidence>
<dbReference type="PANTHER" id="PTHR47992">
    <property type="entry name" value="PROTEIN PHOSPHATASE"/>
    <property type="match status" value="1"/>
</dbReference>
<dbReference type="SUPFAM" id="SSF81606">
    <property type="entry name" value="PP2C-like"/>
    <property type="match status" value="1"/>
</dbReference>
<dbReference type="EMBL" id="FOAN01000001">
    <property type="protein sequence ID" value="SEK29028.1"/>
    <property type="molecule type" value="Genomic_DNA"/>
</dbReference>
<dbReference type="InterPro" id="IPR015655">
    <property type="entry name" value="PP2C"/>
</dbReference>
<accession>A0A1H7FSS4</accession>
<name>A0A1H7FSS4_9HYPH</name>
<evidence type="ECO:0000259" key="3">
    <source>
        <dbReference type="PROSITE" id="PS51746"/>
    </source>
</evidence>
<keyword evidence="5" id="KW-1185">Reference proteome</keyword>
<evidence type="ECO:0000313" key="4">
    <source>
        <dbReference type="EMBL" id="SEK29028.1"/>
    </source>
</evidence>
<organism evidence="4 5">
    <name type="scientific">Bosea lupini</name>
    <dbReference type="NCBI Taxonomy" id="1036779"/>
    <lineage>
        <taxon>Bacteria</taxon>
        <taxon>Pseudomonadati</taxon>
        <taxon>Pseudomonadota</taxon>
        <taxon>Alphaproteobacteria</taxon>
        <taxon>Hyphomicrobiales</taxon>
        <taxon>Boseaceae</taxon>
        <taxon>Bosea</taxon>
    </lineage>
</organism>
<dbReference type="OrthoDB" id="9801841at2"/>
<dbReference type="SMART" id="SM00332">
    <property type="entry name" value="PP2Cc"/>
    <property type="match status" value="1"/>
</dbReference>
<reference evidence="5" key="1">
    <citation type="submission" date="2016-10" db="EMBL/GenBank/DDBJ databases">
        <authorList>
            <person name="Varghese N."/>
            <person name="Submissions S."/>
        </authorList>
    </citation>
    <scope>NUCLEOTIDE SEQUENCE [LARGE SCALE GENOMIC DNA]</scope>
    <source>
        <strain evidence="5">LMG 26383,CCUG 61248,R- 45681</strain>
    </source>
</reference>
<dbReference type="AlphaFoldDB" id="A0A1H7FSS4"/>
<evidence type="ECO:0000256" key="2">
    <source>
        <dbReference type="SAM" id="MobiDB-lite"/>
    </source>
</evidence>
<dbReference type="GO" id="GO:0004722">
    <property type="term" value="F:protein serine/threonine phosphatase activity"/>
    <property type="evidence" value="ECO:0007669"/>
    <property type="project" value="InterPro"/>
</dbReference>
<evidence type="ECO:0000256" key="1">
    <source>
        <dbReference type="SAM" id="Coils"/>
    </source>
</evidence>
<dbReference type="Pfam" id="PF13672">
    <property type="entry name" value="PP2C_2"/>
    <property type="match status" value="1"/>
</dbReference>
<gene>
    <name evidence="4" type="ORF">SAMN04515666_101146</name>
</gene>
<protein>
    <submittedName>
        <fullName evidence="4">Protein phosphatase</fullName>
    </submittedName>
</protein>
<feature type="region of interest" description="Disordered" evidence="2">
    <location>
        <begin position="1"/>
        <end position="26"/>
    </location>
</feature>
<dbReference type="Gene3D" id="3.60.40.10">
    <property type="entry name" value="PPM-type phosphatase domain"/>
    <property type="match status" value="1"/>
</dbReference>
<dbReference type="STRING" id="1036779.SAMN04515666_101146"/>
<dbReference type="CDD" id="cd00143">
    <property type="entry name" value="PP2Cc"/>
    <property type="match status" value="1"/>
</dbReference>
<sequence length="265" mass="28779">MNEHRTGSSFETGAVSHAGRVRSHNEDNLVVRPEHGLWAVADGMGGHQNGAMASATVAASLSAIGAAASAAELLDRLERGVVEANAELRRKVREHDGATMGATLAVLLAHDRHFACVWCGDSRVYLVRSGQITQVTRDHTEAQDMIERGLLTIEEARTWPRRHVITRAIGVHDRPELDIDHGELEGGDVFVLCSDGLTDHVRDEEILRATAATGAQAACDALLALTLERGATDNVTVIVVRYHHDGGSEKTRWVPNMRQRRSDAP</sequence>
<proteinExistence type="predicted"/>
<feature type="domain" description="PPM-type phosphatase" evidence="3">
    <location>
        <begin position="11"/>
        <end position="242"/>
    </location>
</feature>